<keyword evidence="2 6" id="KW-0560">Oxidoreductase</keyword>
<dbReference type="Pfam" id="PF00171">
    <property type="entry name" value="Aldedh"/>
    <property type="match status" value="1"/>
</dbReference>
<evidence type="ECO:0000256" key="6">
    <source>
        <dbReference type="RuleBase" id="RU003345"/>
    </source>
</evidence>
<organism evidence="9 10">
    <name type="scientific">Penicillium expansum</name>
    <name type="common">Blue mold rot fungus</name>
    <dbReference type="NCBI Taxonomy" id="27334"/>
    <lineage>
        <taxon>Eukaryota</taxon>
        <taxon>Fungi</taxon>
        <taxon>Dikarya</taxon>
        <taxon>Ascomycota</taxon>
        <taxon>Pezizomycotina</taxon>
        <taxon>Eurotiomycetes</taxon>
        <taxon>Eurotiomycetidae</taxon>
        <taxon>Eurotiales</taxon>
        <taxon>Aspergillaceae</taxon>
        <taxon>Penicillium</taxon>
    </lineage>
</organism>
<dbReference type="Proteomes" id="UP000030143">
    <property type="component" value="Unassembled WGS sequence"/>
</dbReference>
<dbReference type="Pfam" id="PF00117">
    <property type="entry name" value="GATase"/>
    <property type="match status" value="1"/>
</dbReference>
<dbReference type="InterPro" id="IPR015590">
    <property type="entry name" value="Aldehyde_DH_dom"/>
</dbReference>
<dbReference type="GO" id="GO:0004029">
    <property type="term" value="F:aldehyde dehydrogenase (NAD+) activity"/>
    <property type="evidence" value="ECO:0007669"/>
    <property type="project" value="UniProtKB-EC"/>
</dbReference>
<comment type="catalytic activity">
    <reaction evidence="4">
        <text>an aldehyde + NAD(+) + H2O = a carboxylate + NADH + 2 H(+)</text>
        <dbReference type="Rhea" id="RHEA:16185"/>
        <dbReference type="ChEBI" id="CHEBI:15377"/>
        <dbReference type="ChEBI" id="CHEBI:15378"/>
        <dbReference type="ChEBI" id="CHEBI:17478"/>
        <dbReference type="ChEBI" id="CHEBI:29067"/>
        <dbReference type="ChEBI" id="CHEBI:57540"/>
        <dbReference type="ChEBI" id="CHEBI:57945"/>
        <dbReference type="EC" id="1.2.1.3"/>
    </reaction>
</comment>
<dbReference type="FunFam" id="3.40.309.10:FF:000009">
    <property type="entry name" value="Aldehyde dehydrogenase A"/>
    <property type="match status" value="1"/>
</dbReference>
<name>A0A0A2JVS7_PENEN</name>
<dbReference type="RefSeq" id="XP_016598100.1">
    <property type="nucleotide sequence ID" value="XM_016745182.1"/>
</dbReference>
<dbReference type="CDD" id="cd01741">
    <property type="entry name" value="GATase1_1"/>
    <property type="match status" value="1"/>
</dbReference>
<dbReference type="HOGENOM" id="CLU_022441_0_0_1"/>
<proteinExistence type="inferred from homology"/>
<dbReference type="PROSITE" id="PS51273">
    <property type="entry name" value="GATASE_TYPE_1"/>
    <property type="match status" value="1"/>
</dbReference>
<dbReference type="Gene3D" id="3.40.50.880">
    <property type="match status" value="1"/>
</dbReference>
<comment type="similarity">
    <text evidence="1 6">Belongs to the aldehyde dehydrogenase family.</text>
</comment>
<dbReference type="AlphaFoldDB" id="A0A0A2JVS7"/>
<evidence type="ECO:0000256" key="2">
    <source>
        <dbReference type="ARBA" id="ARBA00023002"/>
    </source>
</evidence>
<sequence>MTSSIRIHVAILVCDTPIQPVLRQYGDYFTIFQELLRQAFKDLEISKDFGDITVGFSEHQMVDNNRFLDLEKVDAVLLTGSKHDAWGDDQWIRDLTTNVRETVLTHKKPVVGICFGHQILARALGARVGRNEAGWEISVEKLTLTEAGKKLFGKDTLSIQQMHRDIVFDSPVGFANLASSPKCEVQGLYLPKQVLSVQGHPEYNEGIMSCLLEARHDNGIFDDELYNTIRSTAAPAPRYKVLLSPPSGFHSFLSQTKYTTYAMSNQIRTICPSTHEVIFDQPGTSLNEAIKVAAASKQAFESYRTTSLEDRKSIVKRALDIIEQRRDDLARELTAQMGRPIRYCASEINTMRLRAEYLMDIAEDSLSDLPGRPEAGFRRTVKRVPVGPVLIASAWNYPYLTTVNALVPALLAGNSVILRPSPQTPLFGNRLLEVFTEAGLPPQVLQIIHIGNLDVLDQVAQIPEIQSVSFTGSTAGGIRLREATAHHIKPVNLELGGNDPAYVRPDVDVKHVAEQLVDGAVFNSGQSCCSIERVYVHEKIYDEFVCAVQEELKSYKLGDPQDQSTTTGPVISTQAVEKITAHVKDAIAKGAVNSTPQNLSFEVASNPEIQKGNFVSPVVLTNVNHTMATMKEETFGPVMPIMKVSSDDEAVTLMNDSDYGLTASVWTKDITRGEELIDRIEAGTVFINRCDYPSPDLAWIGWKTSGLGCTLGPRGYDGFVKLKSYHIKDGSA</sequence>
<keyword evidence="10" id="KW-1185">Reference proteome</keyword>
<evidence type="ECO:0000313" key="9">
    <source>
        <dbReference type="EMBL" id="KGO56305.1"/>
    </source>
</evidence>
<evidence type="ECO:0000256" key="3">
    <source>
        <dbReference type="ARBA" id="ARBA00024226"/>
    </source>
</evidence>
<evidence type="ECO:0000256" key="1">
    <source>
        <dbReference type="ARBA" id="ARBA00009986"/>
    </source>
</evidence>
<dbReference type="CDD" id="cd07102">
    <property type="entry name" value="ALDH_EDX86601"/>
    <property type="match status" value="1"/>
</dbReference>
<dbReference type="PANTHER" id="PTHR11699">
    <property type="entry name" value="ALDEHYDE DEHYDROGENASE-RELATED"/>
    <property type="match status" value="1"/>
</dbReference>
<dbReference type="InterPro" id="IPR044992">
    <property type="entry name" value="ChyE-like"/>
</dbReference>
<dbReference type="InterPro" id="IPR029062">
    <property type="entry name" value="Class_I_gatase-like"/>
</dbReference>
<dbReference type="GeneID" id="27680602"/>
<reference evidence="9 10" key="1">
    <citation type="journal article" date="2015" name="Mol. Plant Microbe Interact.">
        <title>Genome, transcriptome, and functional analyses of Penicillium expansum provide new insights into secondary metabolism and pathogenicity.</title>
        <authorList>
            <person name="Ballester A.R."/>
            <person name="Marcet-Houben M."/>
            <person name="Levin E."/>
            <person name="Sela N."/>
            <person name="Selma-Lazaro C."/>
            <person name="Carmona L."/>
            <person name="Wisniewski M."/>
            <person name="Droby S."/>
            <person name="Gonzalez-Candelas L."/>
            <person name="Gabaldon T."/>
        </authorList>
    </citation>
    <scope>NUCLEOTIDE SEQUENCE [LARGE SCALE GENOMIC DNA]</scope>
    <source>
        <strain evidence="9 10">MD-8</strain>
    </source>
</reference>
<dbReference type="VEuPathDB" id="FungiDB:PEXP_052150"/>
<dbReference type="EMBL" id="JQFZ01000170">
    <property type="protein sequence ID" value="KGO56305.1"/>
    <property type="molecule type" value="Genomic_DNA"/>
</dbReference>
<dbReference type="STRING" id="27334.A0A0A2JVS7"/>
<feature type="active site" evidence="5">
    <location>
        <position position="494"/>
    </location>
</feature>
<dbReference type="EC" id="1.2.1.3" evidence="3"/>
<dbReference type="SUPFAM" id="SSF53720">
    <property type="entry name" value="ALDH-like"/>
    <property type="match status" value="1"/>
</dbReference>
<dbReference type="InterPro" id="IPR016161">
    <property type="entry name" value="Ald_DH/histidinol_DH"/>
</dbReference>
<dbReference type="InterPro" id="IPR016163">
    <property type="entry name" value="Ald_DH_C"/>
</dbReference>
<accession>A0A0A2JVS7</accession>
<evidence type="ECO:0000259" key="7">
    <source>
        <dbReference type="Pfam" id="PF00117"/>
    </source>
</evidence>
<protein>
    <recommendedName>
        <fullName evidence="3">aldehyde dehydrogenase (NAD(+))</fullName>
        <ecNumber evidence="3">1.2.1.3</ecNumber>
    </recommendedName>
</protein>
<dbReference type="InterPro" id="IPR017926">
    <property type="entry name" value="GATASE"/>
</dbReference>
<dbReference type="Gene3D" id="3.40.605.10">
    <property type="entry name" value="Aldehyde Dehydrogenase, Chain A, domain 1"/>
    <property type="match status" value="1"/>
</dbReference>
<gene>
    <name evidence="9" type="ORF">PEX2_079120</name>
</gene>
<evidence type="ECO:0000259" key="8">
    <source>
        <dbReference type="Pfam" id="PF00171"/>
    </source>
</evidence>
<dbReference type="Gene3D" id="3.40.309.10">
    <property type="entry name" value="Aldehyde Dehydrogenase, Chain A, domain 2"/>
    <property type="match status" value="1"/>
</dbReference>
<evidence type="ECO:0000313" key="10">
    <source>
        <dbReference type="Proteomes" id="UP000030143"/>
    </source>
</evidence>
<feature type="domain" description="Aldehyde dehydrogenase" evidence="8">
    <location>
        <begin position="264"/>
        <end position="724"/>
    </location>
</feature>
<dbReference type="OrthoDB" id="310895at2759"/>
<comment type="caution">
    <text evidence="9">The sequence shown here is derived from an EMBL/GenBank/DDBJ whole genome shotgun (WGS) entry which is preliminary data.</text>
</comment>
<dbReference type="InterPro" id="IPR016162">
    <property type="entry name" value="Ald_DH_N"/>
</dbReference>
<dbReference type="SUPFAM" id="SSF52317">
    <property type="entry name" value="Class I glutamine amidotransferase-like"/>
    <property type="match status" value="1"/>
</dbReference>
<evidence type="ECO:0000256" key="5">
    <source>
        <dbReference type="PROSITE-ProRule" id="PRU10007"/>
    </source>
</evidence>
<dbReference type="InterPro" id="IPR029510">
    <property type="entry name" value="Ald_DH_CS_GLU"/>
</dbReference>
<dbReference type="PROSITE" id="PS00687">
    <property type="entry name" value="ALDEHYDE_DEHYDR_GLU"/>
    <property type="match status" value="1"/>
</dbReference>
<dbReference type="PhylomeDB" id="A0A0A2JVS7"/>
<evidence type="ECO:0000256" key="4">
    <source>
        <dbReference type="ARBA" id="ARBA00049194"/>
    </source>
</evidence>
<feature type="domain" description="Glutamine amidotransferase" evidence="7">
    <location>
        <begin position="93"/>
        <end position="205"/>
    </location>
</feature>